<dbReference type="AlphaFoldDB" id="A0A5B7CLV2"/>
<dbReference type="Proteomes" id="UP000324222">
    <property type="component" value="Unassembled WGS sequence"/>
</dbReference>
<reference evidence="2 3" key="1">
    <citation type="submission" date="2019-05" db="EMBL/GenBank/DDBJ databases">
        <title>Another draft genome of Portunus trituberculatus and its Hox gene families provides insights of decapod evolution.</title>
        <authorList>
            <person name="Jeong J.-H."/>
            <person name="Song I."/>
            <person name="Kim S."/>
            <person name="Choi T."/>
            <person name="Kim D."/>
            <person name="Ryu S."/>
            <person name="Kim W."/>
        </authorList>
    </citation>
    <scope>NUCLEOTIDE SEQUENCE [LARGE SCALE GENOMIC DNA]</scope>
    <source>
        <tissue evidence="2">Muscle</tissue>
    </source>
</reference>
<dbReference type="EMBL" id="VSRR010000123">
    <property type="protein sequence ID" value="MPC10597.1"/>
    <property type="molecule type" value="Genomic_DNA"/>
</dbReference>
<accession>A0A5B7CLV2</accession>
<feature type="compositionally biased region" description="Pro residues" evidence="1">
    <location>
        <begin position="1"/>
        <end position="11"/>
    </location>
</feature>
<evidence type="ECO:0000313" key="3">
    <source>
        <dbReference type="Proteomes" id="UP000324222"/>
    </source>
</evidence>
<evidence type="ECO:0000313" key="2">
    <source>
        <dbReference type="EMBL" id="MPC10597.1"/>
    </source>
</evidence>
<evidence type="ECO:0000256" key="1">
    <source>
        <dbReference type="SAM" id="MobiDB-lite"/>
    </source>
</evidence>
<organism evidence="2 3">
    <name type="scientific">Portunus trituberculatus</name>
    <name type="common">Swimming crab</name>
    <name type="synonym">Neptunus trituberculatus</name>
    <dbReference type="NCBI Taxonomy" id="210409"/>
    <lineage>
        <taxon>Eukaryota</taxon>
        <taxon>Metazoa</taxon>
        <taxon>Ecdysozoa</taxon>
        <taxon>Arthropoda</taxon>
        <taxon>Crustacea</taxon>
        <taxon>Multicrustacea</taxon>
        <taxon>Malacostraca</taxon>
        <taxon>Eumalacostraca</taxon>
        <taxon>Eucarida</taxon>
        <taxon>Decapoda</taxon>
        <taxon>Pleocyemata</taxon>
        <taxon>Brachyura</taxon>
        <taxon>Eubrachyura</taxon>
        <taxon>Portunoidea</taxon>
        <taxon>Portunidae</taxon>
        <taxon>Portuninae</taxon>
        <taxon>Portunus</taxon>
    </lineage>
</organism>
<name>A0A5B7CLV2_PORTR</name>
<gene>
    <name evidence="2" type="ORF">E2C01_003235</name>
</gene>
<comment type="caution">
    <text evidence="2">The sequence shown here is derived from an EMBL/GenBank/DDBJ whole genome shotgun (WGS) entry which is preliminary data.</text>
</comment>
<protein>
    <submittedName>
        <fullName evidence="2">Uncharacterized protein</fullName>
    </submittedName>
</protein>
<feature type="region of interest" description="Disordered" evidence="1">
    <location>
        <begin position="1"/>
        <end position="20"/>
    </location>
</feature>
<proteinExistence type="predicted"/>
<sequence length="59" mass="6287">MVTFNSPPPTNPLLSSSSSSSSFCLVSTVTFPSFPDLLKATNPLPPSFPTLRKTSRVDS</sequence>
<keyword evidence="3" id="KW-1185">Reference proteome</keyword>